<dbReference type="CDD" id="cd01425">
    <property type="entry name" value="RPS2"/>
    <property type="match status" value="1"/>
</dbReference>
<evidence type="ECO:0000313" key="7">
    <source>
        <dbReference type="Proteomes" id="UP000770785"/>
    </source>
</evidence>
<dbReference type="NCBIfam" id="TIGR01011">
    <property type="entry name" value="rpsB_bact"/>
    <property type="match status" value="1"/>
</dbReference>
<reference evidence="6 7" key="1">
    <citation type="submission" date="2020-03" db="EMBL/GenBank/DDBJ databases">
        <title>Genomic Encyclopedia of Type Strains, Phase IV (KMG-IV): sequencing the most valuable type-strain genomes for metagenomic binning, comparative biology and taxonomic classification.</title>
        <authorList>
            <person name="Goeker M."/>
        </authorList>
    </citation>
    <scope>NUCLEOTIDE SEQUENCE [LARGE SCALE GENOMIC DNA]</scope>
    <source>
        <strain evidence="6 7">DSM 105096</strain>
    </source>
</reference>
<sequence>MATKPTPAELLEAGVHFGHLRRKWNPKMSNYIFGEKNGIHIIDLNATLQGLDRAGNAMRQIAKAGKKILFVATKKQARDIVTAAAQEVNMPYVTDRWQGGMLTNFNTIRRSIRKMQNFERMLGDGTLDSVTKKERLDTTRAHAKMNKVLGGIADMSRIPNAIFVVDIVHEHLAVAEAKKLGMRTFGIVDTNADPTSVDYPIPGNDDASKSIKVVIDYLTECIKQGLAEGNQEKEQKASSGEEAAAA</sequence>
<evidence type="ECO:0000256" key="1">
    <source>
        <dbReference type="ARBA" id="ARBA00006242"/>
    </source>
</evidence>
<comment type="similarity">
    <text evidence="1 5">Belongs to the universal ribosomal protein uS2 family.</text>
</comment>
<dbReference type="EMBL" id="JAATJH010000003">
    <property type="protein sequence ID" value="NJC26629.1"/>
    <property type="molecule type" value="Genomic_DNA"/>
</dbReference>
<dbReference type="HAMAP" id="MF_00291_B">
    <property type="entry name" value="Ribosomal_uS2_B"/>
    <property type="match status" value="1"/>
</dbReference>
<evidence type="ECO:0000256" key="5">
    <source>
        <dbReference type="HAMAP-Rule" id="MF_00291"/>
    </source>
</evidence>
<dbReference type="RefSeq" id="WP_168037396.1">
    <property type="nucleotide sequence ID" value="NZ_JAATJH010000003.1"/>
</dbReference>
<evidence type="ECO:0000256" key="4">
    <source>
        <dbReference type="ARBA" id="ARBA00035256"/>
    </source>
</evidence>
<accession>A0ABX0XCG2</accession>
<dbReference type="PANTHER" id="PTHR12534:SF0">
    <property type="entry name" value="SMALL RIBOSOMAL SUBUNIT PROTEIN US2M"/>
    <property type="match status" value="1"/>
</dbReference>
<organism evidence="6 7">
    <name type="scientific">Neolewinella antarctica</name>
    <dbReference type="NCBI Taxonomy" id="442734"/>
    <lineage>
        <taxon>Bacteria</taxon>
        <taxon>Pseudomonadati</taxon>
        <taxon>Bacteroidota</taxon>
        <taxon>Saprospiria</taxon>
        <taxon>Saprospirales</taxon>
        <taxon>Lewinellaceae</taxon>
        <taxon>Neolewinella</taxon>
    </lineage>
</organism>
<keyword evidence="7" id="KW-1185">Reference proteome</keyword>
<keyword evidence="2 5" id="KW-0689">Ribosomal protein</keyword>
<evidence type="ECO:0000256" key="2">
    <source>
        <dbReference type="ARBA" id="ARBA00022980"/>
    </source>
</evidence>
<dbReference type="Proteomes" id="UP000770785">
    <property type="component" value="Unassembled WGS sequence"/>
</dbReference>
<dbReference type="InterPro" id="IPR005706">
    <property type="entry name" value="Ribosomal_uS2_bac/mit/plastid"/>
</dbReference>
<dbReference type="SUPFAM" id="SSF52313">
    <property type="entry name" value="Ribosomal protein S2"/>
    <property type="match status" value="1"/>
</dbReference>
<dbReference type="InterPro" id="IPR001865">
    <property type="entry name" value="Ribosomal_uS2"/>
</dbReference>
<protein>
    <recommendedName>
        <fullName evidence="4 5">Small ribosomal subunit protein uS2</fullName>
    </recommendedName>
</protein>
<comment type="caution">
    <text evidence="6">The sequence shown here is derived from an EMBL/GenBank/DDBJ whole genome shotgun (WGS) entry which is preliminary data.</text>
</comment>
<dbReference type="Pfam" id="PF00318">
    <property type="entry name" value="Ribosomal_S2"/>
    <property type="match status" value="1"/>
</dbReference>
<gene>
    <name evidence="5" type="primary">rpsB</name>
    <name evidence="6" type="ORF">GGR27_002139</name>
</gene>
<proteinExistence type="inferred from homology"/>
<evidence type="ECO:0000256" key="3">
    <source>
        <dbReference type="ARBA" id="ARBA00023274"/>
    </source>
</evidence>
<name>A0ABX0XCG2_9BACT</name>
<dbReference type="InterPro" id="IPR023591">
    <property type="entry name" value="Ribosomal_uS2_flav_dom_sf"/>
</dbReference>
<dbReference type="Gene3D" id="1.10.287.610">
    <property type="entry name" value="Helix hairpin bin"/>
    <property type="match status" value="1"/>
</dbReference>
<dbReference type="GO" id="GO:0005840">
    <property type="term" value="C:ribosome"/>
    <property type="evidence" value="ECO:0007669"/>
    <property type="project" value="UniProtKB-KW"/>
</dbReference>
<evidence type="ECO:0000313" key="6">
    <source>
        <dbReference type="EMBL" id="NJC26629.1"/>
    </source>
</evidence>
<dbReference type="Gene3D" id="3.40.50.10490">
    <property type="entry name" value="Glucose-6-phosphate isomerase like protein, domain 1"/>
    <property type="match status" value="1"/>
</dbReference>
<keyword evidence="3 5" id="KW-0687">Ribonucleoprotein</keyword>
<dbReference type="PRINTS" id="PR00395">
    <property type="entry name" value="RIBOSOMALS2"/>
</dbReference>
<dbReference type="PANTHER" id="PTHR12534">
    <property type="entry name" value="30S RIBOSOMAL PROTEIN S2 PROKARYOTIC AND ORGANELLAR"/>
    <property type="match status" value="1"/>
</dbReference>